<proteinExistence type="predicted"/>
<accession>A0A930VID0</accession>
<dbReference type="InterPro" id="IPR036412">
    <property type="entry name" value="HAD-like_sf"/>
</dbReference>
<dbReference type="NCBIfam" id="TIGR01460">
    <property type="entry name" value="HAD-SF-IIA"/>
    <property type="match status" value="1"/>
</dbReference>
<name>A0A930VID0_9ACTN</name>
<reference evidence="1" key="1">
    <citation type="submission" date="2020-11" db="EMBL/GenBank/DDBJ databases">
        <title>Nocardioides sp. nov., isolated from Soil of Cynanchum wilfordii Hemsley rhizosphere.</title>
        <authorList>
            <person name="Lee J.-S."/>
            <person name="Suh M.K."/>
            <person name="Kim J.-S."/>
        </authorList>
    </citation>
    <scope>NUCLEOTIDE SEQUENCE</scope>
    <source>
        <strain evidence="1">KCTC 19275</strain>
    </source>
</reference>
<dbReference type="Gene3D" id="3.40.50.1000">
    <property type="entry name" value="HAD superfamily/HAD-like"/>
    <property type="match status" value="2"/>
</dbReference>
<keyword evidence="2" id="KW-1185">Reference proteome</keyword>
<gene>
    <name evidence="1" type="ORF">ISU07_18195</name>
</gene>
<comment type="caution">
    <text evidence="1">The sequence shown here is derived from an EMBL/GenBank/DDBJ whole genome shotgun (WGS) entry which is preliminary data.</text>
</comment>
<dbReference type="GO" id="GO:0005737">
    <property type="term" value="C:cytoplasm"/>
    <property type="evidence" value="ECO:0007669"/>
    <property type="project" value="TreeGrafter"/>
</dbReference>
<dbReference type="Pfam" id="PF13242">
    <property type="entry name" value="Hydrolase_like"/>
    <property type="match status" value="1"/>
</dbReference>
<dbReference type="SUPFAM" id="SSF56784">
    <property type="entry name" value="HAD-like"/>
    <property type="match status" value="1"/>
</dbReference>
<dbReference type="Proteomes" id="UP000640489">
    <property type="component" value="Unassembled WGS sequence"/>
</dbReference>
<dbReference type="InterPro" id="IPR006357">
    <property type="entry name" value="HAD-SF_hydro_IIA"/>
</dbReference>
<sequence length="324" mass="33383">MLDLDGVVYIGGEAVPGAAEHLERARKAGVRIAFITNNASRPADDVAAHLRELGVEARTEDVVTSAQAAARLLRDRFGEGAAVALLGGPGLDEALRDEGLEPVAVSASEAVAVVSGYGPKVLWRDIMRAAVRVRDGLPWVASNTDLTIPTQFGTAPGHGVLVGVLREFSGVDPVVAGKPERPLFDETFRRVGGEHPLMVGDRLDTDIDGALNAGCDSLLVMTGVTGLAELVAVPSGRRPTYVAADLAGLLEAQPTPGLSDGAAELGGWRVRVESGSLGVEGNGSADDWWRAVAAIAWAHLDSSGEVVDTGGLEPPGAGSAQPDG</sequence>
<organism evidence="1 2">
    <name type="scientific">Nocardioides islandensis</name>
    <dbReference type="NCBI Taxonomy" id="433663"/>
    <lineage>
        <taxon>Bacteria</taxon>
        <taxon>Bacillati</taxon>
        <taxon>Actinomycetota</taxon>
        <taxon>Actinomycetes</taxon>
        <taxon>Propionibacteriales</taxon>
        <taxon>Nocardioidaceae</taxon>
        <taxon>Nocardioides</taxon>
    </lineage>
</organism>
<evidence type="ECO:0000313" key="2">
    <source>
        <dbReference type="Proteomes" id="UP000640489"/>
    </source>
</evidence>
<protein>
    <submittedName>
        <fullName evidence="1">HAD-IIA family hydrolase</fullName>
    </submittedName>
</protein>
<dbReference type="EMBL" id="JADKPN010000013">
    <property type="protein sequence ID" value="MBF4765067.1"/>
    <property type="molecule type" value="Genomic_DNA"/>
</dbReference>
<evidence type="ECO:0000313" key="1">
    <source>
        <dbReference type="EMBL" id="MBF4765067.1"/>
    </source>
</evidence>
<dbReference type="Pfam" id="PF13344">
    <property type="entry name" value="Hydrolase_6"/>
    <property type="match status" value="1"/>
</dbReference>
<dbReference type="PANTHER" id="PTHR19288:SF95">
    <property type="entry name" value="D-GLYCEROL 3-PHOSPHATE PHOSPHATASE"/>
    <property type="match status" value="1"/>
</dbReference>
<dbReference type="NCBIfam" id="TIGR01549">
    <property type="entry name" value="HAD-SF-IA-v1"/>
    <property type="match status" value="1"/>
</dbReference>
<keyword evidence="1" id="KW-0378">Hydrolase</keyword>
<dbReference type="InterPro" id="IPR006439">
    <property type="entry name" value="HAD-SF_hydro_IA"/>
</dbReference>
<dbReference type="AlphaFoldDB" id="A0A930VID0"/>
<dbReference type="InterPro" id="IPR023214">
    <property type="entry name" value="HAD_sf"/>
</dbReference>
<dbReference type="GO" id="GO:0016791">
    <property type="term" value="F:phosphatase activity"/>
    <property type="evidence" value="ECO:0007669"/>
    <property type="project" value="TreeGrafter"/>
</dbReference>
<dbReference type="PANTHER" id="PTHR19288">
    <property type="entry name" value="4-NITROPHENYLPHOSPHATASE-RELATED"/>
    <property type="match status" value="1"/>
</dbReference>